<dbReference type="CDD" id="cd17359">
    <property type="entry name" value="MFS_XylE_like"/>
    <property type="match status" value="1"/>
</dbReference>
<keyword evidence="7 10" id="KW-1133">Transmembrane helix</keyword>
<keyword evidence="8 10" id="KW-0472">Membrane</keyword>
<keyword evidence="6 10" id="KW-0812">Transmembrane</keyword>
<feature type="transmembrane region" description="Helical" evidence="10">
    <location>
        <begin position="150"/>
        <end position="172"/>
    </location>
</feature>
<feature type="transmembrane region" description="Helical" evidence="10">
    <location>
        <begin position="192"/>
        <end position="211"/>
    </location>
</feature>
<keyword evidence="3 9" id="KW-0813">Transport</keyword>
<evidence type="ECO:0000313" key="13">
    <source>
        <dbReference type="Proteomes" id="UP000545761"/>
    </source>
</evidence>
<name>A0A7W0I7B0_9ACTN</name>
<feature type="transmembrane region" description="Helical" evidence="10">
    <location>
        <begin position="411"/>
        <end position="430"/>
    </location>
</feature>
<dbReference type="InterPro" id="IPR050814">
    <property type="entry name" value="Myo-inositol_Transporter"/>
</dbReference>
<evidence type="ECO:0000256" key="4">
    <source>
        <dbReference type="ARBA" id="ARBA00022475"/>
    </source>
</evidence>
<reference evidence="12 13" key="1">
    <citation type="submission" date="2020-07" db="EMBL/GenBank/DDBJ databases">
        <title>Streptomyces isolated from Indian soil.</title>
        <authorList>
            <person name="Mandal S."/>
            <person name="Maiti P.K."/>
        </authorList>
    </citation>
    <scope>NUCLEOTIDE SEQUENCE [LARGE SCALE GENOMIC DNA]</scope>
    <source>
        <strain evidence="12 13">PSKA28</strain>
    </source>
</reference>
<dbReference type="PANTHER" id="PTHR48020">
    <property type="entry name" value="PROTON MYO-INOSITOL COTRANSPORTER"/>
    <property type="match status" value="1"/>
</dbReference>
<gene>
    <name evidence="12" type="ORF">H1D24_02805</name>
</gene>
<feature type="transmembrane region" description="Helical" evidence="10">
    <location>
        <begin position="20"/>
        <end position="39"/>
    </location>
</feature>
<dbReference type="AlphaFoldDB" id="A0A7W0I7B0"/>
<feature type="transmembrane region" description="Helical" evidence="10">
    <location>
        <begin position="273"/>
        <end position="296"/>
    </location>
</feature>
<feature type="transmembrane region" description="Helical" evidence="10">
    <location>
        <begin position="308"/>
        <end position="332"/>
    </location>
</feature>
<organism evidence="12 13">
    <name type="scientific">Streptomyces himalayensis subsp. himalayensis</name>
    <dbReference type="NCBI Taxonomy" id="2756131"/>
    <lineage>
        <taxon>Bacteria</taxon>
        <taxon>Bacillati</taxon>
        <taxon>Actinomycetota</taxon>
        <taxon>Actinomycetes</taxon>
        <taxon>Kitasatosporales</taxon>
        <taxon>Streptomycetaceae</taxon>
        <taxon>Streptomyces</taxon>
        <taxon>Streptomyces himalayensis</taxon>
    </lineage>
</organism>
<dbReference type="PRINTS" id="PR00171">
    <property type="entry name" value="SUGRTRNSPORT"/>
</dbReference>
<dbReference type="GO" id="GO:0005886">
    <property type="term" value="C:plasma membrane"/>
    <property type="evidence" value="ECO:0007669"/>
    <property type="project" value="UniProtKB-SubCell"/>
</dbReference>
<evidence type="ECO:0000256" key="10">
    <source>
        <dbReference type="SAM" id="Phobius"/>
    </source>
</evidence>
<feature type="transmembrane region" description="Helical" evidence="10">
    <location>
        <begin position="59"/>
        <end position="80"/>
    </location>
</feature>
<evidence type="ECO:0000256" key="9">
    <source>
        <dbReference type="RuleBase" id="RU003346"/>
    </source>
</evidence>
<evidence type="ECO:0000313" key="12">
    <source>
        <dbReference type="EMBL" id="MBA2944779.1"/>
    </source>
</evidence>
<feature type="transmembrane region" description="Helical" evidence="10">
    <location>
        <begin position="373"/>
        <end position="399"/>
    </location>
</feature>
<dbReference type="NCBIfam" id="TIGR00879">
    <property type="entry name" value="SP"/>
    <property type="match status" value="1"/>
</dbReference>
<dbReference type="FunFam" id="1.20.1250.20:FF:000122">
    <property type="entry name" value="D-xylose transporter XylE"/>
    <property type="match status" value="1"/>
</dbReference>
<sequence>MTSAEKAPASGAREAHPEHLAHVVFIAAAAAMGGFLFGYDSAVINGAVEAIRDRYDIGSATLAQVIAIALIGCAIGAATAGRIADRIGRIRCMQIASILFTISAIGSALPFALYDLAFWRIVGGFAIGMASVIGPAYIAEVAPAAYRGRLGSFQQAAIVVGIAISQLVNYAILNAAGGNQRGQLMGLEAWQVMLGVMVIPAILYGLLSFAIPESPRYLIEVGKDARAREVLEEVEGKDVDLDARVEEIRIAMHREEKPTFKDLLGGSFLFKPIVWIGIGLSVFQQFVGINVAFYYSATLWQSVGVNPAASFLYSFTTSIINIVGTVIAMIFVDRIGRKPLALIGSVGMVIGLALEAWAFSYDLVDGKLPSTQGWVALVAAHLFVLFFALSWGVVVWVLLGEMFPNKIRAAALGVAASAQWIANWAITATFPSLADWNLSGTYIIYTVFAALSIPFVLKFVKETKGKALEEMG</sequence>
<accession>A0A7W0I7B0</accession>
<evidence type="ECO:0000256" key="7">
    <source>
        <dbReference type="ARBA" id="ARBA00022989"/>
    </source>
</evidence>
<dbReference type="InterPro" id="IPR003663">
    <property type="entry name" value="Sugar/inositol_transpt"/>
</dbReference>
<dbReference type="InterPro" id="IPR020846">
    <property type="entry name" value="MFS_dom"/>
</dbReference>
<dbReference type="InterPro" id="IPR047984">
    <property type="entry name" value="XylE-like"/>
</dbReference>
<evidence type="ECO:0000256" key="3">
    <source>
        <dbReference type="ARBA" id="ARBA00022448"/>
    </source>
</evidence>
<evidence type="ECO:0000256" key="6">
    <source>
        <dbReference type="ARBA" id="ARBA00022692"/>
    </source>
</evidence>
<feature type="transmembrane region" description="Helical" evidence="10">
    <location>
        <begin position="339"/>
        <end position="361"/>
    </location>
</feature>
<dbReference type="Gene3D" id="1.20.1250.20">
    <property type="entry name" value="MFS general substrate transporter like domains"/>
    <property type="match status" value="1"/>
</dbReference>
<keyword evidence="5" id="KW-0762">Sugar transport</keyword>
<evidence type="ECO:0000256" key="2">
    <source>
        <dbReference type="ARBA" id="ARBA00010992"/>
    </source>
</evidence>
<dbReference type="InterPro" id="IPR005829">
    <property type="entry name" value="Sugar_transporter_CS"/>
</dbReference>
<feature type="transmembrane region" description="Helical" evidence="10">
    <location>
        <begin position="117"/>
        <end position="138"/>
    </location>
</feature>
<dbReference type="PROSITE" id="PS50850">
    <property type="entry name" value="MFS"/>
    <property type="match status" value="1"/>
</dbReference>
<evidence type="ECO:0000256" key="8">
    <source>
        <dbReference type="ARBA" id="ARBA00023136"/>
    </source>
</evidence>
<comment type="similarity">
    <text evidence="2 9">Belongs to the major facilitator superfamily. Sugar transporter (TC 2.A.1.1) family.</text>
</comment>
<dbReference type="RefSeq" id="WP_181655693.1">
    <property type="nucleotide sequence ID" value="NZ_JACEHE010000001.1"/>
</dbReference>
<comment type="caution">
    <text evidence="12">The sequence shown here is derived from an EMBL/GenBank/DDBJ whole genome shotgun (WGS) entry which is preliminary data.</text>
</comment>
<dbReference type="PROSITE" id="PS00216">
    <property type="entry name" value="SUGAR_TRANSPORT_1"/>
    <property type="match status" value="1"/>
</dbReference>
<evidence type="ECO:0000259" key="11">
    <source>
        <dbReference type="PROSITE" id="PS50850"/>
    </source>
</evidence>
<proteinExistence type="inferred from homology"/>
<evidence type="ECO:0000256" key="1">
    <source>
        <dbReference type="ARBA" id="ARBA00004651"/>
    </source>
</evidence>
<dbReference type="InterPro" id="IPR005828">
    <property type="entry name" value="MFS_sugar_transport-like"/>
</dbReference>
<dbReference type="GO" id="GO:0022857">
    <property type="term" value="F:transmembrane transporter activity"/>
    <property type="evidence" value="ECO:0007669"/>
    <property type="project" value="InterPro"/>
</dbReference>
<dbReference type="Proteomes" id="UP000545761">
    <property type="component" value="Unassembled WGS sequence"/>
</dbReference>
<feature type="transmembrane region" description="Helical" evidence="10">
    <location>
        <begin position="442"/>
        <end position="460"/>
    </location>
</feature>
<dbReference type="SUPFAM" id="SSF103473">
    <property type="entry name" value="MFS general substrate transporter"/>
    <property type="match status" value="1"/>
</dbReference>
<dbReference type="Pfam" id="PF00083">
    <property type="entry name" value="Sugar_tr"/>
    <property type="match status" value="1"/>
</dbReference>
<dbReference type="PROSITE" id="PS00217">
    <property type="entry name" value="SUGAR_TRANSPORT_2"/>
    <property type="match status" value="1"/>
</dbReference>
<dbReference type="EMBL" id="JACEHE010000001">
    <property type="protein sequence ID" value="MBA2944779.1"/>
    <property type="molecule type" value="Genomic_DNA"/>
</dbReference>
<dbReference type="PANTHER" id="PTHR48020:SF12">
    <property type="entry name" value="PROTON MYO-INOSITOL COTRANSPORTER"/>
    <property type="match status" value="1"/>
</dbReference>
<comment type="subcellular location">
    <subcellularLocation>
        <location evidence="1">Cell membrane</location>
        <topology evidence="1">Multi-pass membrane protein</topology>
    </subcellularLocation>
</comment>
<evidence type="ECO:0000256" key="5">
    <source>
        <dbReference type="ARBA" id="ARBA00022597"/>
    </source>
</evidence>
<dbReference type="InterPro" id="IPR036259">
    <property type="entry name" value="MFS_trans_sf"/>
</dbReference>
<keyword evidence="4" id="KW-1003">Cell membrane</keyword>
<feature type="transmembrane region" description="Helical" evidence="10">
    <location>
        <begin position="92"/>
        <end position="111"/>
    </location>
</feature>
<feature type="domain" description="Major facilitator superfamily (MFS) profile" evidence="11">
    <location>
        <begin position="26"/>
        <end position="464"/>
    </location>
</feature>
<protein>
    <submittedName>
        <fullName evidence="12">Sugar porter family MFS transporter</fullName>
    </submittedName>
</protein>